<keyword evidence="12 16" id="KW-0238">DNA-binding</keyword>
<dbReference type="CDD" id="cd09859">
    <property type="entry name" value="PIN_53EXO"/>
    <property type="match status" value="1"/>
</dbReference>
<dbReference type="CDD" id="cd06139">
    <property type="entry name" value="DNA_polA_I_Ecoli_like_exo"/>
    <property type="match status" value="1"/>
</dbReference>
<keyword evidence="6 16" id="KW-0235">DNA replication</keyword>
<proteinExistence type="inferred from homology"/>
<dbReference type="NCBIfam" id="TIGR00593">
    <property type="entry name" value="pola"/>
    <property type="match status" value="1"/>
</dbReference>
<dbReference type="InterPro" id="IPR020045">
    <property type="entry name" value="DNA_polI_H3TH"/>
</dbReference>
<dbReference type="InterPro" id="IPR019760">
    <property type="entry name" value="DNA-dir_DNA_pol_A_CS"/>
</dbReference>
<keyword evidence="4 16" id="KW-0808">Transferase</keyword>
<dbReference type="InterPro" id="IPR036397">
    <property type="entry name" value="RNaseH_sf"/>
</dbReference>
<dbReference type="Gene3D" id="3.30.70.370">
    <property type="match status" value="1"/>
</dbReference>
<comment type="caution">
    <text evidence="21">The sequence shown here is derived from an EMBL/GenBank/DDBJ whole genome shotgun (WGS) entry which is preliminary data.</text>
</comment>
<dbReference type="CDD" id="cd09898">
    <property type="entry name" value="H3TH_53EXO"/>
    <property type="match status" value="1"/>
</dbReference>
<dbReference type="AlphaFoldDB" id="A0A1F5TEA5"/>
<dbReference type="Gene3D" id="3.40.50.1010">
    <property type="entry name" value="5'-nuclease"/>
    <property type="match status" value="1"/>
</dbReference>
<dbReference type="InterPro" id="IPR002421">
    <property type="entry name" value="5-3_exonuclease"/>
</dbReference>
<dbReference type="InterPro" id="IPR029060">
    <property type="entry name" value="PIN-like_dom_sf"/>
</dbReference>
<evidence type="ECO:0000259" key="18">
    <source>
        <dbReference type="SMART" id="SM00474"/>
    </source>
</evidence>
<evidence type="ECO:0000256" key="15">
    <source>
        <dbReference type="NCBIfam" id="TIGR00593"/>
    </source>
</evidence>
<dbReference type="SMART" id="SM00279">
    <property type="entry name" value="HhH2"/>
    <property type="match status" value="1"/>
</dbReference>
<keyword evidence="7" id="KW-0540">Nuclease</keyword>
<evidence type="ECO:0000256" key="6">
    <source>
        <dbReference type="ARBA" id="ARBA00022705"/>
    </source>
</evidence>
<sequence length="929" mass="105693">MSKLKKFIIVDGNAILHRAWHAIPPMLTKDGQQTNAAYGFISTFFKAMKEFNPEFVAVCFDRKEKTFRHEEFKEYKAQREKQPDELYAQIPMVKEVLEAMNVKIFEKAGFEADDVIGTLCDKRQVNRDDVLSIIVTGDMDTLQLVDANTEVFTLRKGMSDTVVYNEKAVQEKFEGLVPAQMIDYKGLRGDPSDNIPGVPGIGEKTALGLMKEFGSIENLYKKIEPREYKNIKVTERIYNLLKDNKDKALQGKMLSTIVRDVPLEFDLDECSLKPYDKTKVFEVFQTLEFKSLLNRLPYFENAGASPESGVKSQKSEGAEEKRARVDAEIEKKHTDNGHEYIHVKDEKEFERILDELKKQKEFVFDTETDNLNVFRAKLLGISFCWEKGKAVYVEAQAKFLEKLKPILEDDKIKKIGHNLKFDVKILRLAGIEVKNLYFDTMIASYLLNPGTRAHKLDDLVFRELGYQMTKITDLIGKKGQGQITLGLVDNKKVSDYSCEDADYTWRLVEILEKKLQEDKLWDLFVNIEMPLVEVLVEMELNGIKIDVDFLNKMGKKVGDRIKALEKSIHEMAKVDFNIASPKQLKEVLFEKLKLSVEGIGKTKTGLSTAADELEKLRGLHPIIELLEEYRELTKLLSTYIEALPAIVEADGRVHTEFNQTVTATGRLSSSNPNLQNIPIRTELGQEIRKAFIAEPGNQLISADYSQVELRVIACLAKDKNMMAVFERGEDIHKVTAAKIYGVPLEKVTKEMRSAAKEVNFGVLYGMGAWGLAARKKISREQAREFIEKYFENFKDVKKYIDQMKDDARRDGFVQTLFGRRRYLPEINSGVQQVRAGAERMAINMPIQGTAADLMKIAMIEVVGGLKVQSPKSKVLLQVHDELVIEVPKDEVAAVAKVVDEKMEKIHKLCVPIKVDTEAGENWGEMDMVG</sequence>
<comment type="catalytic activity">
    <reaction evidence="14 16">
        <text>DNA(n) + a 2'-deoxyribonucleoside 5'-triphosphate = DNA(n+1) + diphosphate</text>
        <dbReference type="Rhea" id="RHEA:22508"/>
        <dbReference type="Rhea" id="RHEA-COMP:17339"/>
        <dbReference type="Rhea" id="RHEA-COMP:17340"/>
        <dbReference type="ChEBI" id="CHEBI:33019"/>
        <dbReference type="ChEBI" id="CHEBI:61560"/>
        <dbReference type="ChEBI" id="CHEBI:173112"/>
        <dbReference type="EC" id="2.7.7.7"/>
    </reaction>
</comment>
<keyword evidence="5 16" id="KW-0548">Nucleotidyltransferase</keyword>
<evidence type="ECO:0000256" key="14">
    <source>
        <dbReference type="ARBA" id="ARBA00049244"/>
    </source>
</evidence>
<dbReference type="GO" id="GO:0008408">
    <property type="term" value="F:3'-5' exonuclease activity"/>
    <property type="evidence" value="ECO:0007669"/>
    <property type="project" value="UniProtKB-UniRule"/>
</dbReference>
<dbReference type="SMART" id="SM00475">
    <property type="entry name" value="53EXOc"/>
    <property type="match status" value="1"/>
</dbReference>
<evidence type="ECO:0000256" key="8">
    <source>
        <dbReference type="ARBA" id="ARBA00022763"/>
    </source>
</evidence>
<dbReference type="PANTHER" id="PTHR10133">
    <property type="entry name" value="DNA POLYMERASE I"/>
    <property type="match status" value="1"/>
</dbReference>
<dbReference type="EMBL" id="MFGM01000026">
    <property type="protein sequence ID" value="OGF37036.1"/>
    <property type="molecule type" value="Genomic_DNA"/>
</dbReference>
<feature type="region of interest" description="Disordered" evidence="17">
    <location>
        <begin position="304"/>
        <end position="325"/>
    </location>
</feature>
<dbReference type="FunFam" id="1.20.1060.10:FF:000001">
    <property type="entry name" value="DNA polymerase I"/>
    <property type="match status" value="1"/>
</dbReference>
<feature type="compositionally biased region" description="Basic and acidic residues" evidence="17">
    <location>
        <begin position="313"/>
        <end position="325"/>
    </location>
</feature>
<dbReference type="Proteomes" id="UP000178656">
    <property type="component" value="Unassembled WGS sequence"/>
</dbReference>
<dbReference type="SUPFAM" id="SSF88723">
    <property type="entry name" value="PIN domain-like"/>
    <property type="match status" value="1"/>
</dbReference>
<dbReference type="Pfam" id="PF01367">
    <property type="entry name" value="5_3_exonuc"/>
    <property type="match status" value="1"/>
</dbReference>
<feature type="domain" description="5'-3' exonuclease" evidence="19">
    <location>
        <begin position="5"/>
        <end position="273"/>
    </location>
</feature>
<dbReference type="GO" id="GO:0006302">
    <property type="term" value="P:double-strand break repair"/>
    <property type="evidence" value="ECO:0007669"/>
    <property type="project" value="TreeGrafter"/>
</dbReference>
<feature type="domain" description="DNA-directed DNA polymerase family A palm" evidence="20">
    <location>
        <begin position="684"/>
        <end position="890"/>
    </location>
</feature>
<dbReference type="SMART" id="SM00474">
    <property type="entry name" value="35EXOc"/>
    <property type="match status" value="1"/>
</dbReference>
<dbReference type="Pfam" id="PF00476">
    <property type="entry name" value="DNA_pol_A"/>
    <property type="match status" value="1"/>
</dbReference>
<dbReference type="SMART" id="SM00482">
    <property type="entry name" value="POLAc"/>
    <property type="match status" value="1"/>
</dbReference>
<keyword evidence="10 16" id="KW-0269">Exonuclease</keyword>
<dbReference type="Gene3D" id="1.10.150.20">
    <property type="entry name" value="5' to 3' exonuclease, C-terminal subdomain"/>
    <property type="match status" value="2"/>
</dbReference>
<evidence type="ECO:0000256" key="3">
    <source>
        <dbReference type="ARBA" id="ARBA00020311"/>
    </source>
</evidence>
<evidence type="ECO:0000259" key="19">
    <source>
        <dbReference type="SMART" id="SM00475"/>
    </source>
</evidence>
<evidence type="ECO:0000259" key="20">
    <source>
        <dbReference type="SMART" id="SM00482"/>
    </source>
</evidence>
<organism evidence="21 22">
    <name type="scientific">Candidatus Falkowbacteria bacterium RIFOXYC2_FULL_48_21</name>
    <dbReference type="NCBI Taxonomy" id="1798005"/>
    <lineage>
        <taxon>Bacteria</taxon>
        <taxon>Candidatus Falkowiibacteriota</taxon>
    </lineage>
</organism>
<dbReference type="InterPro" id="IPR043502">
    <property type="entry name" value="DNA/RNA_pol_sf"/>
</dbReference>
<dbReference type="SUPFAM" id="SSF47807">
    <property type="entry name" value="5' to 3' exonuclease, C-terminal subdomain"/>
    <property type="match status" value="1"/>
</dbReference>
<dbReference type="GO" id="GO:0003887">
    <property type="term" value="F:DNA-directed DNA polymerase activity"/>
    <property type="evidence" value="ECO:0007669"/>
    <property type="project" value="UniProtKB-UniRule"/>
</dbReference>
<name>A0A1F5TEA5_9BACT</name>
<evidence type="ECO:0000256" key="2">
    <source>
        <dbReference type="ARBA" id="ARBA00012417"/>
    </source>
</evidence>
<evidence type="ECO:0000256" key="11">
    <source>
        <dbReference type="ARBA" id="ARBA00022932"/>
    </source>
</evidence>
<dbReference type="InterPro" id="IPR018320">
    <property type="entry name" value="DNA_polymerase_1"/>
</dbReference>
<keyword evidence="11 16" id="KW-0239">DNA-directed DNA polymerase</keyword>
<dbReference type="InterPro" id="IPR002562">
    <property type="entry name" value="3'-5'_exonuclease_dom"/>
</dbReference>
<dbReference type="InterPro" id="IPR001098">
    <property type="entry name" value="DNA-dir_DNA_pol_A_palm_dom"/>
</dbReference>
<comment type="similarity">
    <text evidence="1 16">Belongs to the DNA polymerase type-A family.</text>
</comment>
<dbReference type="InterPro" id="IPR002298">
    <property type="entry name" value="DNA_polymerase_A"/>
</dbReference>
<dbReference type="GO" id="GO:0003677">
    <property type="term" value="F:DNA binding"/>
    <property type="evidence" value="ECO:0007669"/>
    <property type="project" value="UniProtKB-UniRule"/>
</dbReference>
<dbReference type="Pfam" id="PF01612">
    <property type="entry name" value="DNA_pol_A_exo1"/>
    <property type="match status" value="1"/>
</dbReference>
<keyword evidence="8 16" id="KW-0227">DNA damage</keyword>
<keyword evidence="9 16" id="KW-0378">Hydrolase</keyword>
<dbReference type="InterPro" id="IPR008918">
    <property type="entry name" value="HhH2"/>
</dbReference>
<dbReference type="CDD" id="cd08637">
    <property type="entry name" value="DNA_pol_A_pol_I_C"/>
    <property type="match status" value="1"/>
</dbReference>
<dbReference type="EC" id="2.7.7.7" evidence="2 15"/>
<dbReference type="GO" id="GO:0008409">
    <property type="term" value="F:5'-3' exonuclease activity"/>
    <property type="evidence" value="ECO:0007669"/>
    <property type="project" value="UniProtKB-UniRule"/>
</dbReference>
<evidence type="ECO:0000313" key="21">
    <source>
        <dbReference type="EMBL" id="OGF37036.1"/>
    </source>
</evidence>
<evidence type="ECO:0000256" key="10">
    <source>
        <dbReference type="ARBA" id="ARBA00022839"/>
    </source>
</evidence>
<evidence type="ECO:0000256" key="4">
    <source>
        <dbReference type="ARBA" id="ARBA00022679"/>
    </source>
</evidence>
<evidence type="ECO:0000256" key="17">
    <source>
        <dbReference type="SAM" id="MobiDB-lite"/>
    </source>
</evidence>
<dbReference type="InterPro" id="IPR020046">
    <property type="entry name" value="5-3_exonucl_a-hlix_arch_N"/>
</dbReference>
<dbReference type="Gene3D" id="3.30.420.10">
    <property type="entry name" value="Ribonuclease H-like superfamily/Ribonuclease H"/>
    <property type="match status" value="1"/>
</dbReference>
<comment type="function">
    <text evidence="16">In addition to polymerase activity, this DNA polymerase exhibits 3'-5' and 5'-3' exonuclease activity.</text>
</comment>
<dbReference type="GO" id="GO:0006261">
    <property type="term" value="P:DNA-templated DNA replication"/>
    <property type="evidence" value="ECO:0007669"/>
    <property type="project" value="UniProtKB-UniRule"/>
</dbReference>
<evidence type="ECO:0000313" key="22">
    <source>
        <dbReference type="Proteomes" id="UP000178656"/>
    </source>
</evidence>
<dbReference type="PROSITE" id="PS00447">
    <property type="entry name" value="DNA_POLYMERASE_A"/>
    <property type="match status" value="1"/>
</dbReference>
<accession>A0A1F5TEA5</accession>
<dbReference type="PANTHER" id="PTHR10133:SF27">
    <property type="entry name" value="DNA POLYMERASE NU"/>
    <property type="match status" value="1"/>
</dbReference>
<evidence type="ECO:0000256" key="7">
    <source>
        <dbReference type="ARBA" id="ARBA00022722"/>
    </source>
</evidence>
<dbReference type="Pfam" id="PF02739">
    <property type="entry name" value="5_3_exonuc_N"/>
    <property type="match status" value="1"/>
</dbReference>
<protein>
    <recommendedName>
        <fullName evidence="3 15">DNA polymerase I</fullName>
        <ecNumber evidence="2 15">2.7.7.7</ecNumber>
    </recommendedName>
</protein>
<dbReference type="SUPFAM" id="SSF56672">
    <property type="entry name" value="DNA/RNA polymerases"/>
    <property type="match status" value="1"/>
</dbReference>
<dbReference type="FunFam" id="1.10.150.20:FF:000002">
    <property type="entry name" value="DNA polymerase I"/>
    <property type="match status" value="1"/>
</dbReference>
<dbReference type="SUPFAM" id="SSF53098">
    <property type="entry name" value="Ribonuclease H-like"/>
    <property type="match status" value="1"/>
</dbReference>
<evidence type="ECO:0000256" key="5">
    <source>
        <dbReference type="ARBA" id="ARBA00022695"/>
    </source>
</evidence>
<reference evidence="21 22" key="1">
    <citation type="journal article" date="2016" name="Nat. Commun.">
        <title>Thousands of microbial genomes shed light on interconnected biogeochemical processes in an aquifer system.</title>
        <authorList>
            <person name="Anantharaman K."/>
            <person name="Brown C.T."/>
            <person name="Hug L.A."/>
            <person name="Sharon I."/>
            <person name="Castelle C.J."/>
            <person name="Probst A.J."/>
            <person name="Thomas B.C."/>
            <person name="Singh A."/>
            <person name="Wilkins M.J."/>
            <person name="Karaoz U."/>
            <person name="Brodie E.L."/>
            <person name="Williams K.H."/>
            <person name="Hubbard S.S."/>
            <person name="Banfield J.F."/>
        </authorList>
    </citation>
    <scope>NUCLEOTIDE SEQUENCE [LARGE SCALE GENOMIC DNA]</scope>
</reference>
<dbReference type="Gene3D" id="1.20.1060.10">
    <property type="entry name" value="Taq DNA Polymerase, Chain T, domain 4"/>
    <property type="match status" value="1"/>
</dbReference>
<keyword evidence="13 16" id="KW-0234">DNA repair</keyword>
<dbReference type="PRINTS" id="PR00868">
    <property type="entry name" value="DNAPOLI"/>
</dbReference>
<evidence type="ECO:0000256" key="9">
    <source>
        <dbReference type="ARBA" id="ARBA00022801"/>
    </source>
</evidence>
<dbReference type="InterPro" id="IPR036279">
    <property type="entry name" value="5-3_exonuclease_C_sf"/>
</dbReference>
<evidence type="ECO:0000256" key="1">
    <source>
        <dbReference type="ARBA" id="ARBA00007705"/>
    </source>
</evidence>
<feature type="domain" description="3'-5' exonuclease" evidence="18">
    <location>
        <begin position="340"/>
        <end position="516"/>
    </location>
</feature>
<gene>
    <name evidence="16" type="primary">polA</name>
    <name evidence="21" type="ORF">A2482_02585</name>
</gene>
<dbReference type="FunFam" id="1.10.150.20:FF:000003">
    <property type="entry name" value="DNA polymerase I"/>
    <property type="match status" value="1"/>
</dbReference>
<evidence type="ECO:0000256" key="16">
    <source>
        <dbReference type="RuleBase" id="RU004460"/>
    </source>
</evidence>
<dbReference type="InterPro" id="IPR012337">
    <property type="entry name" value="RNaseH-like_sf"/>
</dbReference>
<dbReference type="NCBIfam" id="NF004397">
    <property type="entry name" value="PRK05755.1"/>
    <property type="match status" value="1"/>
</dbReference>
<evidence type="ECO:0000256" key="12">
    <source>
        <dbReference type="ARBA" id="ARBA00023125"/>
    </source>
</evidence>
<evidence type="ECO:0000256" key="13">
    <source>
        <dbReference type="ARBA" id="ARBA00023204"/>
    </source>
</evidence>